<dbReference type="GeneID" id="6752776"/>
<evidence type="ECO:0000256" key="2">
    <source>
        <dbReference type="ARBA" id="ARBA00022737"/>
    </source>
</evidence>
<evidence type="ECO:0000256" key="1">
    <source>
        <dbReference type="ARBA" id="ARBA00021141"/>
    </source>
</evidence>
<keyword evidence="3 5" id="KW-0694">RNA-binding</keyword>
<proteinExistence type="predicted"/>
<evidence type="ECO:0000256" key="4">
    <source>
        <dbReference type="ARBA" id="ARBA00030780"/>
    </source>
</evidence>
<dbReference type="SUPFAM" id="SSF54928">
    <property type="entry name" value="RNA-binding domain, RBD"/>
    <property type="match status" value="1"/>
</dbReference>
<dbReference type="GO" id="GO:0003723">
    <property type="term" value="F:RNA binding"/>
    <property type="evidence" value="ECO:0000318"/>
    <property type="project" value="GO_Central"/>
</dbReference>
<dbReference type="SMART" id="SM00360">
    <property type="entry name" value="RRM"/>
    <property type="match status" value="1"/>
</dbReference>
<dbReference type="PANTHER" id="PTHR24012">
    <property type="entry name" value="RNA BINDING PROTEIN"/>
    <property type="match status" value="1"/>
</dbReference>
<name>B3RVN4_TRIAD</name>
<dbReference type="STRING" id="10228.B3RVN4"/>
<evidence type="ECO:0000313" key="7">
    <source>
        <dbReference type="EMBL" id="EDV25530.1"/>
    </source>
</evidence>
<evidence type="ECO:0000259" key="6">
    <source>
        <dbReference type="PROSITE" id="PS50102"/>
    </source>
</evidence>
<gene>
    <name evidence="7" type="ORF">TRIADDRAFT_55715</name>
</gene>
<dbReference type="CDD" id="cd12355">
    <property type="entry name" value="RRM_RBM18"/>
    <property type="match status" value="1"/>
</dbReference>
<dbReference type="Gene3D" id="3.30.70.330">
    <property type="match status" value="1"/>
</dbReference>
<keyword evidence="2" id="KW-0677">Repeat</keyword>
<dbReference type="InParanoid" id="B3RVN4"/>
<dbReference type="EMBL" id="DS985244">
    <property type="protein sequence ID" value="EDV25530.1"/>
    <property type="molecule type" value="Genomic_DNA"/>
</dbReference>
<dbReference type="PROSITE" id="PS50102">
    <property type="entry name" value="RRM"/>
    <property type="match status" value="1"/>
</dbReference>
<dbReference type="Proteomes" id="UP000009022">
    <property type="component" value="Unassembled WGS sequence"/>
</dbReference>
<keyword evidence="8" id="KW-1185">Reference proteome</keyword>
<accession>B3RVN4</accession>
<evidence type="ECO:0000256" key="5">
    <source>
        <dbReference type="PROSITE-ProRule" id="PRU00176"/>
    </source>
</evidence>
<dbReference type="InterPro" id="IPR000504">
    <property type="entry name" value="RRM_dom"/>
</dbReference>
<dbReference type="OrthoDB" id="6730379at2759"/>
<dbReference type="PhylomeDB" id="B3RVN4"/>
<dbReference type="InterPro" id="IPR039157">
    <property type="entry name" value="RBM18_RRM"/>
</dbReference>
<evidence type="ECO:0000256" key="3">
    <source>
        <dbReference type="ARBA" id="ARBA00022884"/>
    </source>
</evidence>
<protein>
    <recommendedName>
        <fullName evidence="1">Probable RNA-binding protein 18</fullName>
    </recommendedName>
    <alternativeName>
        <fullName evidence="4">RNA-binding motif protein 18</fullName>
    </alternativeName>
</protein>
<dbReference type="HOGENOM" id="CLU_1789341_0_0_1"/>
<reference evidence="7 8" key="1">
    <citation type="journal article" date="2008" name="Nature">
        <title>The Trichoplax genome and the nature of placozoans.</title>
        <authorList>
            <person name="Srivastava M."/>
            <person name="Begovic E."/>
            <person name="Chapman J."/>
            <person name="Putnam N.H."/>
            <person name="Hellsten U."/>
            <person name="Kawashima T."/>
            <person name="Kuo A."/>
            <person name="Mitros T."/>
            <person name="Salamov A."/>
            <person name="Carpenter M.L."/>
            <person name="Signorovitch A.Y."/>
            <person name="Moreno M.A."/>
            <person name="Kamm K."/>
            <person name="Grimwood J."/>
            <person name="Schmutz J."/>
            <person name="Shapiro H."/>
            <person name="Grigoriev I.V."/>
            <person name="Buss L.W."/>
            <person name="Schierwater B."/>
            <person name="Dellaporta S.L."/>
            <person name="Rokhsar D.S."/>
        </authorList>
    </citation>
    <scope>NUCLEOTIDE SEQUENCE [LARGE SCALE GENOMIC DNA]</scope>
    <source>
        <strain evidence="7 8">Grell-BS-1999</strain>
    </source>
</reference>
<dbReference type="CTD" id="6752776"/>
<sequence>MEKKSDDSRAWRLFIGNMDRRLTDADILKLTSKYGKIKAVSERIPKTGPKKGRRLNYCFVDYESEEAADKARISLNGKIIGFKILQVRWARQSGYPELTMITGTGKRKYDCNEGNRVASISRNLRATTTMVEVIQKKLKSMEKKG</sequence>
<dbReference type="Pfam" id="PF00076">
    <property type="entry name" value="RRM_1"/>
    <property type="match status" value="1"/>
</dbReference>
<dbReference type="InterPro" id="IPR035979">
    <property type="entry name" value="RBD_domain_sf"/>
</dbReference>
<evidence type="ECO:0000313" key="8">
    <source>
        <dbReference type="Proteomes" id="UP000009022"/>
    </source>
</evidence>
<organism evidence="7 8">
    <name type="scientific">Trichoplax adhaerens</name>
    <name type="common">Trichoplax reptans</name>
    <dbReference type="NCBI Taxonomy" id="10228"/>
    <lineage>
        <taxon>Eukaryota</taxon>
        <taxon>Metazoa</taxon>
        <taxon>Placozoa</taxon>
        <taxon>Uniplacotomia</taxon>
        <taxon>Trichoplacea</taxon>
        <taxon>Trichoplacidae</taxon>
        <taxon>Trichoplax</taxon>
    </lineage>
</organism>
<feature type="domain" description="RRM" evidence="6">
    <location>
        <begin position="11"/>
        <end position="92"/>
    </location>
</feature>
<dbReference type="KEGG" id="tad:TRIADDRAFT_55715"/>
<dbReference type="AlphaFoldDB" id="B3RVN4"/>
<dbReference type="InterPro" id="IPR012677">
    <property type="entry name" value="Nucleotide-bd_a/b_plait_sf"/>
</dbReference>
<dbReference type="RefSeq" id="XP_002111563.1">
    <property type="nucleotide sequence ID" value="XM_002111527.1"/>
</dbReference>